<gene>
    <name evidence="2" type="ORF">SAMN02927903_00319</name>
</gene>
<reference evidence="2 3" key="1">
    <citation type="submission" date="2016-10" db="EMBL/GenBank/DDBJ databases">
        <authorList>
            <person name="de Groot N.N."/>
        </authorList>
    </citation>
    <scope>NUCLEOTIDE SEQUENCE [LARGE SCALE GENOMIC DNA]</scope>
    <source>
        <strain evidence="2 3">CGMCC 1.7031</strain>
    </source>
</reference>
<dbReference type="EMBL" id="FMVF01000002">
    <property type="protein sequence ID" value="SCX87561.1"/>
    <property type="molecule type" value="Genomic_DNA"/>
</dbReference>
<keyword evidence="3" id="KW-1185">Reference proteome</keyword>
<dbReference type="AlphaFoldDB" id="A0A1G5BBM9"/>
<dbReference type="Proteomes" id="UP000199354">
    <property type="component" value="Unassembled WGS sequence"/>
</dbReference>
<dbReference type="RefSeq" id="WP_091140509.1">
    <property type="nucleotide sequence ID" value="NZ_FMVF01000002.1"/>
</dbReference>
<accession>A0A1G5BBM9</accession>
<protein>
    <submittedName>
        <fullName evidence="2">Uncharacterized protein</fullName>
    </submittedName>
</protein>
<evidence type="ECO:0000313" key="3">
    <source>
        <dbReference type="Proteomes" id="UP000199354"/>
    </source>
</evidence>
<keyword evidence="1" id="KW-0472">Membrane</keyword>
<keyword evidence="1" id="KW-0812">Transmembrane</keyword>
<feature type="transmembrane region" description="Helical" evidence="1">
    <location>
        <begin position="43"/>
        <end position="66"/>
    </location>
</feature>
<evidence type="ECO:0000313" key="2">
    <source>
        <dbReference type="EMBL" id="SCX87561.1"/>
    </source>
</evidence>
<evidence type="ECO:0000256" key="1">
    <source>
        <dbReference type="SAM" id="Phobius"/>
    </source>
</evidence>
<dbReference type="STRING" id="490189.SAMN02927903_00319"/>
<proteinExistence type="predicted"/>
<feature type="transmembrane region" description="Helical" evidence="1">
    <location>
        <begin position="12"/>
        <end position="31"/>
    </location>
</feature>
<name>A0A1G5BBM9_9FLAO</name>
<sequence>MNNRFEREKQKKMLVTCAVSVAAMALGIFMVENLSKRESPPLGQVFNVIVGFLLIAVSAIVLFVTIKQHFFPKKKKKKSRPVFLDENLVNKDKKAAGQG</sequence>
<keyword evidence="1" id="KW-1133">Transmembrane helix</keyword>
<organism evidence="2 3">
    <name type="scientific">Flavobacterium caeni</name>
    <dbReference type="NCBI Taxonomy" id="490189"/>
    <lineage>
        <taxon>Bacteria</taxon>
        <taxon>Pseudomonadati</taxon>
        <taxon>Bacteroidota</taxon>
        <taxon>Flavobacteriia</taxon>
        <taxon>Flavobacteriales</taxon>
        <taxon>Flavobacteriaceae</taxon>
        <taxon>Flavobacterium</taxon>
    </lineage>
</organism>